<reference evidence="1" key="1">
    <citation type="submission" date="2021-02" db="EMBL/GenBank/DDBJ databases">
        <authorList>
            <person name="Nowell W R."/>
        </authorList>
    </citation>
    <scope>NUCLEOTIDE SEQUENCE</scope>
</reference>
<feature type="non-terminal residue" evidence="1">
    <location>
        <position position="166"/>
    </location>
</feature>
<dbReference type="GO" id="GO:0003676">
    <property type="term" value="F:nucleic acid binding"/>
    <property type="evidence" value="ECO:0007669"/>
    <property type="project" value="InterPro"/>
</dbReference>
<evidence type="ECO:0000313" key="1">
    <source>
        <dbReference type="EMBL" id="CAF1551973.1"/>
    </source>
</evidence>
<dbReference type="Proteomes" id="UP000663852">
    <property type="component" value="Unassembled WGS sequence"/>
</dbReference>
<gene>
    <name evidence="1" type="ORF">EDS130_LOCUS46066</name>
</gene>
<comment type="caution">
    <text evidence="1">The sequence shown here is derived from an EMBL/GenBank/DDBJ whole genome shotgun (WGS) entry which is preliminary data.</text>
</comment>
<evidence type="ECO:0000313" key="2">
    <source>
        <dbReference type="Proteomes" id="UP000663852"/>
    </source>
</evidence>
<accession>A0A815X1W2</accession>
<feature type="non-terminal residue" evidence="1">
    <location>
        <position position="1"/>
    </location>
</feature>
<proteinExistence type="predicted"/>
<organism evidence="1 2">
    <name type="scientific">Adineta ricciae</name>
    <name type="common">Rotifer</name>
    <dbReference type="NCBI Taxonomy" id="249248"/>
    <lineage>
        <taxon>Eukaryota</taxon>
        <taxon>Metazoa</taxon>
        <taxon>Spiralia</taxon>
        <taxon>Gnathifera</taxon>
        <taxon>Rotifera</taxon>
        <taxon>Eurotatoria</taxon>
        <taxon>Bdelloidea</taxon>
        <taxon>Adinetida</taxon>
        <taxon>Adinetidae</taxon>
        <taxon>Adineta</taxon>
    </lineage>
</organism>
<dbReference type="Gene3D" id="3.30.420.10">
    <property type="entry name" value="Ribonuclease H-like superfamily/Ribonuclease H"/>
    <property type="match status" value="1"/>
</dbReference>
<dbReference type="OrthoDB" id="7951431at2759"/>
<sequence>YIKEVLPVALKYGNKIFGDDWIYQQDGATAHTHNLTQKWCKDNFPSFLDKEYWPPNSPDLNSLDYSIWDEFVQQMNWDNVQSKKTLINELKRTLGFVYQRTSEIKIALNSQAFVAARVKYFQILEGFTEDNAHLYYHDETSINLRDVKRSIWTLNGEGEIKKDGGK</sequence>
<dbReference type="InterPro" id="IPR036397">
    <property type="entry name" value="RNaseH_sf"/>
</dbReference>
<protein>
    <submittedName>
        <fullName evidence="1">Uncharacterized protein</fullName>
    </submittedName>
</protein>
<name>A0A815X1W2_ADIRI</name>
<dbReference type="AlphaFoldDB" id="A0A815X1W2"/>
<dbReference type="EMBL" id="CAJNOJ010001489">
    <property type="protein sequence ID" value="CAF1551973.1"/>
    <property type="molecule type" value="Genomic_DNA"/>
</dbReference>